<protein>
    <submittedName>
        <fullName evidence="2">Uncharacterized protein</fullName>
    </submittedName>
</protein>
<dbReference type="EnsemblMetazoa" id="GPPI019990-RA">
    <property type="protein sequence ID" value="GPPI019990-PA"/>
    <property type="gene ID" value="GPPI019990"/>
</dbReference>
<evidence type="ECO:0000313" key="2">
    <source>
        <dbReference type="EnsemblMetazoa" id="GPPI019990-PA"/>
    </source>
</evidence>
<evidence type="ECO:0000313" key="3">
    <source>
        <dbReference type="Proteomes" id="UP000092460"/>
    </source>
</evidence>
<evidence type="ECO:0000256" key="1">
    <source>
        <dbReference type="SAM" id="Phobius"/>
    </source>
</evidence>
<reference evidence="2" key="2">
    <citation type="submission" date="2020-05" db="UniProtKB">
        <authorList>
            <consortium name="EnsemblMetazoa"/>
        </authorList>
    </citation>
    <scope>IDENTIFICATION</scope>
    <source>
        <strain evidence="2">IAEA</strain>
    </source>
</reference>
<dbReference type="EMBL" id="JXJN01008915">
    <property type="status" value="NOT_ANNOTATED_CDS"/>
    <property type="molecule type" value="Genomic_DNA"/>
</dbReference>
<keyword evidence="1" id="KW-0812">Transmembrane</keyword>
<dbReference type="AlphaFoldDB" id="A0A1B0B5Y7"/>
<keyword evidence="3" id="KW-1185">Reference proteome</keyword>
<organism evidence="2 3">
    <name type="scientific">Glossina palpalis gambiensis</name>
    <dbReference type="NCBI Taxonomy" id="67801"/>
    <lineage>
        <taxon>Eukaryota</taxon>
        <taxon>Metazoa</taxon>
        <taxon>Ecdysozoa</taxon>
        <taxon>Arthropoda</taxon>
        <taxon>Hexapoda</taxon>
        <taxon>Insecta</taxon>
        <taxon>Pterygota</taxon>
        <taxon>Neoptera</taxon>
        <taxon>Endopterygota</taxon>
        <taxon>Diptera</taxon>
        <taxon>Brachycera</taxon>
        <taxon>Muscomorpha</taxon>
        <taxon>Hippoboscoidea</taxon>
        <taxon>Glossinidae</taxon>
        <taxon>Glossina</taxon>
    </lineage>
</organism>
<sequence length="68" mass="7636">MDAIKISIHGRLTVGNKYGLLVYLSGTKLLWSWLALTAWKKKRIGLCIRVMCFTVIPINTSSANNRVT</sequence>
<accession>A0A1B0B5Y7</accession>
<dbReference type="Proteomes" id="UP000092460">
    <property type="component" value="Unassembled WGS sequence"/>
</dbReference>
<dbReference type="VEuPathDB" id="VectorBase:GPPI019990"/>
<proteinExistence type="predicted"/>
<reference evidence="3" key="1">
    <citation type="submission" date="2015-01" db="EMBL/GenBank/DDBJ databases">
        <authorList>
            <person name="Aksoy S."/>
            <person name="Warren W."/>
            <person name="Wilson R.K."/>
        </authorList>
    </citation>
    <scope>NUCLEOTIDE SEQUENCE [LARGE SCALE GENOMIC DNA]</scope>
    <source>
        <strain evidence="3">IAEA</strain>
    </source>
</reference>
<keyword evidence="1" id="KW-0472">Membrane</keyword>
<keyword evidence="1" id="KW-1133">Transmembrane helix</keyword>
<name>A0A1B0B5Y7_9MUSC</name>
<feature type="transmembrane region" description="Helical" evidence="1">
    <location>
        <begin position="20"/>
        <end position="39"/>
    </location>
</feature>